<dbReference type="STRING" id="390241.SAMN04488023_12330"/>
<protein>
    <submittedName>
        <fullName evidence="1">Uncharacterized protein</fullName>
    </submittedName>
</protein>
<gene>
    <name evidence="1" type="ORF">SAMN04488023_12330</name>
</gene>
<evidence type="ECO:0000313" key="2">
    <source>
        <dbReference type="Proteomes" id="UP000199572"/>
    </source>
</evidence>
<dbReference type="AlphaFoldDB" id="A0A1H9TJJ5"/>
<organism evidence="1 2">
    <name type="scientific">Pedobacter rhizosphaerae</name>
    <dbReference type="NCBI Taxonomy" id="390241"/>
    <lineage>
        <taxon>Bacteria</taxon>
        <taxon>Pseudomonadati</taxon>
        <taxon>Bacteroidota</taxon>
        <taxon>Sphingobacteriia</taxon>
        <taxon>Sphingobacteriales</taxon>
        <taxon>Sphingobacteriaceae</taxon>
        <taxon>Pedobacter</taxon>
    </lineage>
</organism>
<sequence length="65" mass="7257">MMSTGEIINFTLANVSVKTKLRVTSIPQKSPIRFTVKHNFHAVLFPLLKTSHTKGFQFNSKPSGP</sequence>
<name>A0A1H9TJJ5_9SPHI</name>
<accession>A0A1H9TJJ5</accession>
<proteinExistence type="predicted"/>
<dbReference type="EMBL" id="FOGG01000023">
    <property type="protein sequence ID" value="SER97286.1"/>
    <property type="molecule type" value="Genomic_DNA"/>
</dbReference>
<reference evidence="2" key="1">
    <citation type="submission" date="2016-10" db="EMBL/GenBank/DDBJ databases">
        <authorList>
            <person name="Varghese N."/>
            <person name="Submissions S."/>
        </authorList>
    </citation>
    <scope>NUCLEOTIDE SEQUENCE [LARGE SCALE GENOMIC DNA]</scope>
    <source>
        <strain evidence="2">DSM 18610</strain>
    </source>
</reference>
<evidence type="ECO:0000313" key="1">
    <source>
        <dbReference type="EMBL" id="SER97286.1"/>
    </source>
</evidence>
<keyword evidence="2" id="KW-1185">Reference proteome</keyword>
<dbReference type="Proteomes" id="UP000199572">
    <property type="component" value="Unassembled WGS sequence"/>
</dbReference>